<evidence type="ECO:0000313" key="3">
    <source>
        <dbReference type="Proteomes" id="UP000784294"/>
    </source>
</evidence>
<comment type="caution">
    <text evidence="2">The sequence shown here is derived from an EMBL/GenBank/DDBJ whole genome shotgun (WGS) entry which is preliminary data.</text>
</comment>
<reference evidence="2" key="1">
    <citation type="submission" date="2018-11" db="EMBL/GenBank/DDBJ databases">
        <authorList>
            <consortium name="Pathogen Informatics"/>
        </authorList>
    </citation>
    <scope>NUCLEOTIDE SEQUENCE</scope>
</reference>
<sequence>MSAEWEDIRKMSWHIVTIAAGRRQPAGSNKTEKYSRPRGLDNTLPKGSSYERLCIGQPFDDGALNLLLMATGQD</sequence>
<accession>A0A448X557</accession>
<dbReference type="EMBL" id="CAAALY010094127">
    <property type="protein sequence ID" value="VEL28325.1"/>
    <property type="molecule type" value="Genomic_DNA"/>
</dbReference>
<feature type="compositionally biased region" description="Basic and acidic residues" evidence="1">
    <location>
        <begin position="30"/>
        <end position="39"/>
    </location>
</feature>
<dbReference type="AlphaFoldDB" id="A0A448X557"/>
<organism evidence="2 3">
    <name type="scientific">Protopolystoma xenopodis</name>
    <dbReference type="NCBI Taxonomy" id="117903"/>
    <lineage>
        <taxon>Eukaryota</taxon>
        <taxon>Metazoa</taxon>
        <taxon>Spiralia</taxon>
        <taxon>Lophotrochozoa</taxon>
        <taxon>Platyhelminthes</taxon>
        <taxon>Monogenea</taxon>
        <taxon>Polyopisthocotylea</taxon>
        <taxon>Polystomatidea</taxon>
        <taxon>Polystomatidae</taxon>
        <taxon>Protopolystoma</taxon>
    </lineage>
</organism>
<protein>
    <submittedName>
        <fullName evidence="2">Uncharacterized protein</fullName>
    </submittedName>
</protein>
<keyword evidence="3" id="KW-1185">Reference proteome</keyword>
<proteinExistence type="predicted"/>
<evidence type="ECO:0000313" key="2">
    <source>
        <dbReference type="EMBL" id="VEL28325.1"/>
    </source>
</evidence>
<gene>
    <name evidence="2" type="ORF">PXEA_LOCUS21765</name>
</gene>
<name>A0A448X557_9PLAT</name>
<dbReference type="Proteomes" id="UP000784294">
    <property type="component" value="Unassembled WGS sequence"/>
</dbReference>
<feature type="region of interest" description="Disordered" evidence="1">
    <location>
        <begin position="22"/>
        <end position="42"/>
    </location>
</feature>
<evidence type="ECO:0000256" key="1">
    <source>
        <dbReference type="SAM" id="MobiDB-lite"/>
    </source>
</evidence>